<dbReference type="EMBL" id="CP073767">
    <property type="protein sequence ID" value="UWZ56420.1"/>
    <property type="molecule type" value="Genomic_DNA"/>
</dbReference>
<evidence type="ECO:0000313" key="3">
    <source>
        <dbReference type="EMBL" id="UWZ56420.1"/>
    </source>
</evidence>
<dbReference type="SMART" id="SM00028">
    <property type="entry name" value="TPR"/>
    <property type="match status" value="4"/>
</dbReference>
<dbReference type="Gene3D" id="1.25.40.10">
    <property type="entry name" value="Tetratricopeptide repeat domain"/>
    <property type="match status" value="1"/>
</dbReference>
<proteinExistence type="predicted"/>
<reference evidence="3" key="1">
    <citation type="submission" date="2021-04" db="EMBL/GenBank/DDBJ databases">
        <title>Dactylosporangium aurantiacum NRRL B-8018 full assembly.</title>
        <authorList>
            <person name="Hartkoorn R.C."/>
            <person name="Beaudoing E."/>
            <person name="Hot D."/>
        </authorList>
    </citation>
    <scope>NUCLEOTIDE SEQUENCE</scope>
    <source>
        <strain evidence="3">NRRL B-8018</strain>
    </source>
</reference>
<accession>A0A9Q9ILW2</accession>
<dbReference type="KEGG" id="daur:Daura_09715"/>
<feature type="compositionally biased region" description="Polar residues" evidence="1">
    <location>
        <begin position="319"/>
        <end position="338"/>
    </location>
</feature>
<sequence length="889" mass="93394">MVRAARLHRSAVRAGAAGQPATAARRATEALRLLGWPGGEPSSPGLAARLLLTLAHAEAEQGRTDLGLELLDRAETLADLTDVGTVLQQRGLLLLRVGEIDAALKLLDAAVPVLQEHGEPTILARTLLNRGVVHLTAGRVRLARADLRLCRDLAVAHGLDLLAAKVEHNLGYCDLAGGDVPAALQTFDTAADSLRRMRADGFLAISMLDRARALLGAGLDTAAADDLDHAIELLKRHRLSQDLGEAELARAQAALGSGDLAAAALWSARARARFTRRRNRAWAALAAALQVRVDLAAATRPAPGTDAPRTTIPPAARTHPTSTAALSSPGAQSTGTANFAGQATPAVTTVPAARRKLLAVARRATRLAATLRSLGLRHDAGSAELLALRARIAAGDAPAAEHRTAARRVLPGDVPLDTHLLRRLTRAELHRADGRPRAALQELRKGLATLQEHRRRFGSLELQSSVAALGADLGAYGLDISWQLGPPNLVFNWSERSRAQSFRIRSVLPPQDPQVAEALAELRQLRRAVRLAELEGRAEPLLRARCAELEQGIRRQGWWAGHTEEGHGAATDAEVLAELARAGRCMVSYLVRRDRLHALVLAGGSITSVELGAYLPVAESVRRLLSDLDAAADRRLPARLAAVVRASADRQAATLDQALIAPVLAALGGHDVVLVPTRQLAVLPWGLLPSLRGRPVSVAPSASVWLAARTVDNAGAKGAPLLVAGPDLVHADAEIDAIAALYPHGRVLRGAAATATGVLASMDAAQVVHVAAHGHHDTQNVLFSRLELGDGPLLAYELQRLGTAPAQVVLSACDVGRAVVRAGDELVGFTAALLHAGTANVVASVARIPDELGPAVMAHYHRAVAAGVSPARALADLPEATPFVCFGAG</sequence>
<evidence type="ECO:0000313" key="4">
    <source>
        <dbReference type="Proteomes" id="UP001058003"/>
    </source>
</evidence>
<dbReference type="InterPro" id="IPR019734">
    <property type="entry name" value="TPR_rpt"/>
</dbReference>
<dbReference type="RefSeq" id="WP_033362973.1">
    <property type="nucleotide sequence ID" value="NZ_CP073767.1"/>
</dbReference>
<dbReference type="InterPro" id="IPR011990">
    <property type="entry name" value="TPR-like_helical_dom_sf"/>
</dbReference>
<evidence type="ECO:0000256" key="1">
    <source>
        <dbReference type="SAM" id="MobiDB-lite"/>
    </source>
</evidence>
<protein>
    <submittedName>
        <fullName evidence="3">CHAT domain-containing protein</fullName>
    </submittedName>
</protein>
<feature type="region of interest" description="Disordered" evidence="1">
    <location>
        <begin position="300"/>
        <end position="338"/>
    </location>
</feature>
<dbReference type="InterPro" id="IPR024983">
    <property type="entry name" value="CHAT_dom"/>
</dbReference>
<name>A0A9Q9ILW2_9ACTN</name>
<gene>
    <name evidence="3" type="ORF">Daura_09715</name>
</gene>
<dbReference type="Pfam" id="PF12770">
    <property type="entry name" value="CHAT"/>
    <property type="match status" value="1"/>
</dbReference>
<feature type="domain" description="CHAT" evidence="2">
    <location>
        <begin position="650"/>
        <end position="875"/>
    </location>
</feature>
<dbReference type="OrthoDB" id="9761935at2"/>
<dbReference type="Proteomes" id="UP001058003">
    <property type="component" value="Chromosome"/>
</dbReference>
<dbReference type="SUPFAM" id="SSF48452">
    <property type="entry name" value="TPR-like"/>
    <property type="match status" value="2"/>
</dbReference>
<evidence type="ECO:0000259" key="2">
    <source>
        <dbReference type="Pfam" id="PF12770"/>
    </source>
</evidence>
<dbReference type="AlphaFoldDB" id="A0A9Q9ILW2"/>
<organism evidence="3 4">
    <name type="scientific">Dactylosporangium aurantiacum</name>
    <dbReference type="NCBI Taxonomy" id="35754"/>
    <lineage>
        <taxon>Bacteria</taxon>
        <taxon>Bacillati</taxon>
        <taxon>Actinomycetota</taxon>
        <taxon>Actinomycetes</taxon>
        <taxon>Micromonosporales</taxon>
        <taxon>Micromonosporaceae</taxon>
        <taxon>Dactylosporangium</taxon>
    </lineage>
</organism>
<keyword evidence="4" id="KW-1185">Reference proteome</keyword>